<evidence type="ECO:0000313" key="3">
    <source>
        <dbReference type="Proteomes" id="UP000224567"/>
    </source>
</evidence>
<sequence>MADNHFLLGNPLDVEYIKGIAQQFSGSLDCGVFVAAYIKYLSDGLQISNNELDVELLHNRYATLLWNYKIVKARKGYISDSKDSPRSKSNFISPDEA</sequence>
<proteinExistence type="predicted"/>
<organism evidence="2 3">
    <name type="scientific">Capsicum baccatum</name>
    <name type="common">Peruvian pepper</name>
    <dbReference type="NCBI Taxonomy" id="33114"/>
    <lineage>
        <taxon>Eukaryota</taxon>
        <taxon>Viridiplantae</taxon>
        <taxon>Streptophyta</taxon>
        <taxon>Embryophyta</taxon>
        <taxon>Tracheophyta</taxon>
        <taxon>Spermatophyta</taxon>
        <taxon>Magnoliopsida</taxon>
        <taxon>eudicotyledons</taxon>
        <taxon>Gunneridae</taxon>
        <taxon>Pentapetalae</taxon>
        <taxon>asterids</taxon>
        <taxon>lamiids</taxon>
        <taxon>Solanales</taxon>
        <taxon>Solanaceae</taxon>
        <taxon>Solanoideae</taxon>
        <taxon>Capsiceae</taxon>
        <taxon>Capsicum</taxon>
    </lineage>
</organism>
<dbReference type="OrthoDB" id="1291327at2759"/>
<evidence type="ECO:0000256" key="1">
    <source>
        <dbReference type="SAM" id="MobiDB-lite"/>
    </source>
</evidence>
<comment type="caution">
    <text evidence="2">The sequence shown here is derived from an EMBL/GenBank/DDBJ whole genome shotgun (WGS) entry which is preliminary data.</text>
</comment>
<dbReference type="PANTHER" id="PTHR33022:SF13">
    <property type="entry name" value="UBIQUITIN-LIKE PROTEASE FAMILY PROFILE DOMAIN-CONTAINING PROTEIN"/>
    <property type="match status" value="1"/>
</dbReference>
<dbReference type="Proteomes" id="UP000224567">
    <property type="component" value="Unassembled WGS sequence"/>
</dbReference>
<accession>A0A2G2WSE5</accession>
<protein>
    <recommendedName>
        <fullName evidence="4">Ubiquitin-like protease family profile domain-containing protein</fullName>
    </recommendedName>
</protein>
<name>A0A2G2WSE5_CAPBA</name>
<feature type="region of interest" description="Disordered" evidence="1">
    <location>
        <begin position="78"/>
        <end position="97"/>
    </location>
</feature>
<evidence type="ECO:0000313" key="2">
    <source>
        <dbReference type="EMBL" id="PHT48111.1"/>
    </source>
</evidence>
<reference evidence="2 3" key="1">
    <citation type="journal article" date="2017" name="Genome Biol.">
        <title>New reference genome sequences of hot pepper reveal the massive evolution of plant disease-resistance genes by retroduplication.</title>
        <authorList>
            <person name="Kim S."/>
            <person name="Park J."/>
            <person name="Yeom S.I."/>
            <person name="Kim Y.M."/>
            <person name="Seo E."/>
            <person name="Kim K.T."/>
            <person name="Kim M.S."/>
            <person name="Lee J.M."/>
            <person name="Cheong K."/>
            <person name="Shin H.S."/>
            <person name="Kim S.B."/>
            <person name="Han K."/>
            <person name="Lee J."/>
            <person name="Park M."/>
            <person name="Lee H.A."/>
            <person name="Lee H.Y."/>
            <person name="Lee Y."/>
            <person name="Oh S."/>
            <person name="Lee J.H."/>
            <person name="Choi E."/>
            <person name="Choi E."/>
            <person name="Lee S.E."/>
            <person name="Jeon J."/>
            <person name="Kim H."/>
            <person name="Choi G."/>
            <person name="Song H."/>
            <person name="Lee J."/>
            <person name="Lee S.C."/>
            <person name="Kwon J.K."/>
            <person name="Lee H.Y."/>
            <person name="Koo N."/>
            <person name="Hong Y."/>
            <person name="Kim R.W."/>
            <person name="Kang W.H."/>
            <person name="Huh J.H."/>
            <person name="Kang B.C."/>
            <person name="Yang T.J."/>
            <person name="Lee Y.H."/>
            <person name="Bennetzen J.L."/>
            <person name="Choi D."/>
        </authorList>
    </citation>
    <scope>NUCLEOTIDE SEQUENCE [LARGE SCALE GENOMIC DNA]</scope>
    <source>
        <strain evidence="3">cv. PBC81</strain>
    </source>
</reference>
<dbReference type="InterPro" id="IPR038765">
    <property type="entry name" value="Papain-like_cys_pep_sf"/>
</dbReference>
<dbReference type="AlphaFoldDB" id="A0A2G2WSE5"/>
<gene>
    <name evidence="2" type="ORF">CQW23_12319</name>
</gene>
<evidence type="ECO:0008006" key="4">
    <source>
        <dbReference type="Google" id="ProtNLM"/>
    </source>
</evidence>
<reference evidence="3" key="2">
    <citation type="journal article" date="2017" name="J. Anim. Genet.">
        <title>Multiple reference genome sequences of hot pepper reveal the massive evolution of plant disease resistance genes by retroduplication.</title>
        <authorList>
            <person name="Kim S."/>
            <person name="Park J."/>
            <person name="Yeom S.-I."/>
            <person name="Kim Y.-M."/>
            <person name="Seo E."/>
            <person name="Kim K.-T."/>
            <person name="Kim M.-S."/>
            <person name="Lee J.M."/>
            <person name="Cheong K."/>
            <person name="Shin H.-S."/>
            <person name="Kim S.-B."/>
            <person name="Han K."/>
            <person name="Lee J."/>
            <person name="Park M."/>
            <person name="Lee H.-A."/>
            <person name="Lee H.-Y."/>
            <person name="Lee Y."/>
            <person name="Oh S."/>
            <person name="Lee J.H."/>
            <person name="Choi E."/>
            <person name="Choi E."/>
            <person name="Lee S.E."/>
            <person name="Jeon J."/>
            <person name="Kim H."/>
            <person name="Choi G."/>
            <person name="Song H."/>
            <person name="Lee J."/>
            <person name="Lee S.-C."/>
            <person name="Kwon J.-K."/>
            <person name="Lee H.-Y."/>
            <person name="Koo N."/>
            <person name="Hong Y."/>
            <person name="Kim R.W."/>
            <person name="Kang W.-H."/>
            <person name="Huh J.H."/>
            <person name="Kang B.-C."/>
            <person name="Yang T.-J."/>
            <person name="Lee Y.-H."/>
            <person name="Bennetzen J.L."/>
            <person name="Choi D."/>
        </authorList>
    </citation>
    <scope>NUCLEOTIDE SEQUENCE [LARGE SCALE GENOMIC DNA]</scope>
    <source>
        <strain evidence="3">cv. PBC81</strain>
    </source>
</reference>
<dbReference type="EMBL" id="MLFT02000005">
    <property type="protein sequence ID" value="PHT48111.1"/>
    <property type="molecule type" value="Genomic_DNA"/>
</dbReference>
<dbReference type="Gene3D" id="3.40.395.10">
    <property type="entry name" value="Adenoviral Proteinase, Chain A"/>
    <property type="match status" value="1"/>
</dbReference>
<dbReference type="PANTHER" id="PTHR33022">
    <property type="entry name" value="DUF1985 DOMAIN-CONTAINING PROTEIN"/>
    <property type="match status" value="1"/>
</dbReference>
<keyword evidence="3" id="KW-1185">Reference proteome</keyword>
<dbReference type="SUPFAM" id="SSF54001">
    <property type="entry name" value="Cysteine proteinases"/>
    <property type="match status" value="1"/>
</dbReference>
<feature type="compositionally biased region" description="Polar residues" evidence="1">
    <location>
        <begin position="87"/>
        <end position="97"/>
    </location>
</feature>